<dbReference type="RefSeq" id="WP_230339349.1">
    <property type="nucleotide sequence ID" value="NZ_CP069798.1"/>
</dbReference>
<feature type="chain" id="PRO_5034188709" evidence="2">
    <location>
        <begin position="18"/>
        <end position="370"/>
    </location>
</feature>
<gene>
    <name evidence="3" type="ORF">JQU52_00990</name>
</gene>
<dbReference type="Proteomes" id="UP000653156">
    <property type="component" value="Chromosome"/>
</dbReference>
<evidence type="ECO:0000256" key="2">
    <source>
        <dbReference type="SAM" id="SignalP"/>
    </source>
</evidence>
<protein>
    <submittedName>
        <fullName evidence="3">ABC transporter substrate-binding protein</fullName>
    </submittedName>
</protein>
<dbReference type="PANTHER" id="PTHR30222">
    <property type="entry name" value="SPERMIDINE/PUTRESCINE-BINDING PERIPLASMIC PROTEIN"/>
    <property type="match status" value="1"/>
</dbReference>
<reference evidence="3" key="1">
    <citation type="submission" date="2021-02" db="EMBL/GenBank/DDBJ databases">
        <title>Neisseriaceae sp. 26B isolated from the cloaca of a Common Toad-headed Turtle (Mesoclemmys nasuta).</title>
        <authorList>
            <person name="Spergser J."/>
            <person name="Busse H.-J."/>
        </authorList>
    </citation>
    <scope>NUCLEOTIDE SEQUENCE</scope>
    <source>
        <strain evidence="3">26B</strain>
    </source>
</reference>
<dbReference type="Pfam" id="PF13416">
    <property type="entry name" value="SBP_bac_8"/>
    <property type="match status" value="1"/>
</dbReference>
<keyword evidence="4" id="KW-1185">Reference proteome</keyword>
<sequence length="370" mass="39815">MKLARIALMMGTLTVVACSNGTSSSSSATSAPAAASAASATGASGSRDLTVASWGGNYQDAQRKIYFKPFIDKTGKPLLDESYDGGYGVLQAKVQAGSPNWDVVQVEAEDLARGCTDGIFEKIDWNKLGGKDKFLDAAAVSDCGVGAIVWSTAIAYDGNKLKDGPKSWADFWDVKKFPGKRALRKGPKYTLEFALLADGVPKDKLYEVLSTPEGVDRAFKKLDTLKPNLIWWEAGAQPLQLLASGEVSMASAYNGRITGINRSEGKNFKVVWPGSIYAVDSWVILKDAANKDAGMDFIAFSSLPEHQVKLPEYVAYGLPNKQAASEVPANLAADLPTTAANMQNAIPLDVDFWVDHSEDLTKRFNAWLAQ</sequence>
<keyword evidence="1 2" id="KW-0732">Signal</keyword>
<name>A0A892ZF55_9NEIS</name>
<evidence type="ECO:0000313" key="4">
    <source>
        <dbReference type="Proteomes" id="UP000653156"/>
    </source>
</evidence>
<dbReference type="CDD" id="cd13589">
    <property type="entry name" value="PBP2_polyamine_RpCGA009"/>
    <property type="match status" value="1"/>
</dbReference>
<feature type="signal peptide" evidence="2">
    <location>
        <begin position="1"/>
        <end position="17"/>
    </location>
</feature>
<proteinExistence type="predicted"/>
<organism evidence="3 4">
    <name type="scientific">Paralysiella testudinis</name>
    <dbReference type="NCBI Taxonomy" id="2809020"/>
    <lineage>
        <taxon>Bacteria</taxon>
        <taxon>Pseudomonadati</taxon>
        <taxon>Pseudomonadota</taxon>
        <taxon>Betaproteobacteria</taxon>
        <taxon>Neisseriales</taxon>
        <taxon>Neisseriaceae</taxon>
        <taxon>Paralysiella</taxon>
    </lineage>
</organism>
<evidence type="ECO:0000256" key="1">
    <source>
        <dbReference type="ARBA" id="ARBA00022729"/>
    </source>
</evidence>
<dbReference type="KEGG" id="ptes:JQU52_00990"/>
<evidence type="ECO:0000313" key="3">
    <source>
        <dbReference type="EMBL" id="QRQ82055.1"/>
    </source>
</evidence>
<dbReference type="SUPFAM" id="SSF53850">
    <property type="entry name" value="Periplasmic binding protein-like II"/>
    <property type="match status" value="1"/>
</dbReference>
<dbReference type="PROSITE" id="PS51257">
    <property type="entry name" value="PROKAR_LIPOPROTEIN"/>
    <property type="match status" value="1"/>
</dbReference>
<dbReference type="AlphaFoldDB" id="A0A892ZF55"/>
<dbReference type="InterPro" id="IPR006059">
    <property type="entry name" value="SBP"/>
</dbReference>
<accession>A0A892ZF55</accession>
<dbReference type="EMBL" id="CP069798">
    <property type="protein sequence ID" value="QRQ82055.1"/>
    <property type="molecule type" value="Genomic_DNA"/>
</dbReference>
<dbReference type="Gene3D" id="3.40.190.10">
    <property type="entry name" value="Periplasmic binding protein-like II"/>
    <property type="match status" value="2"/>
</dbReference>
<dbReference type="PANTHER" id="PTHR30222:SF2">
    <property type="entry name" value="ABC TRANSPORTER SUBSTRATE-BINDING PROTEIN"/>
    <property type="match status" value="1"/>
</dbReference>